<feature type="region of interest" description="Disordered" evidence="1">
    <location>
        <begin position="302"/>
        <end position="324"/>
    </location>
</feature>
<sequence length="324" mass="36947">MPYLYHISKVENLELIKENGLVPKILRKTTGADGVTKETRRNKESKDIWTAFKAHLKYFVNEGYPFQDLLEFQTDSHFIDSLHWRQNHGMVLEIEFQFGIDQMRFGSTSLASTDASVFRTECLAHFGNALKGNPIEQTKVDKIKAHNVVSQELKKIEKLNQSDTSKYQNHFLFKLAVKIRQTIEDSEEQITSERVYFLTEKGVKEHFEKYVKLLRTTIDRVFLLRVKFEDVPKPKLDHAQEDAATTKTPIQADKLYFRYPVLSYQQVKEPDIYKDDAAGWVPLTEAAISVASSSASSEIAAASSSAPSHTHVASSSTPYNEGHL</sequence>
<dbReference type="AlphaFoldDB" id="A0A1N6HI96"/>
<dbReference type="RefSeq" id="WP_143788274.1">
    <property type="nucleotide sequence ID" value="NZ_FSRU01000001.1"/>
</dbReference>
<proteinExistence type="predicted"/>
<feature type="compositionally biased region" description="Low complexity" evidence="1">
    <location>
        <begin position="302"/>
        <end position="318"/>
    </location>
</feature>
<gene>
    <name evidence="2" type="ORF">SAMN05444165_1387</name>
</gene>
<keyword evidence="3" id="KW-1185">Reference proteome</keyword>
<dbReference type="Proteomes" id="UP000185151">
    <property type="component" value="Unassembled WGS sequence"/>
</dbReference>
<protein>
    <submittedName>
        <fullName evidence="2">Uncharacterized protein</fullName>
    </submittedName>
</protein>
<evidence type="ECO:0000256" key="1">
    <source>
        <dbReference type="SAM" id="MobiDB-lite"/>
    </source>
</evidence>
<accession>A0A1N6HI96</accession>
<reference evidence="2 3" key="1">
    <citation type="submission" date="2016-11" db="EMBL/GenBank/DDBJ databases">
        <authorList>
            <person name="Jaros S."/>
            <person name="Januszkiewicz K."/>
            <person name="Wedrychowicz H."/>
        </authorList>
    </citation>
    <scope>NUCLEOTIDE SEQUENCE [LARGE SCALE GENOMIC DNA]</scope>
    <source>
        <strain evidence="2 3">GAS95</strain>
    </source>
</reference>
<name>A0A1N6HI96_9BURK</name>
<dbReference type="EMBL" id="FSRU01000001">
    <property type="protein sequence ID" value="SIO19457.1"/>
    <property type="molecule type" value="Genomic_DNA"/>
</dbReference>
<evidence type="ECO:0000313" key="2">
    <source>
        <dbReference type="EMBL" id="SIO19457.1"/>
    </source>
</evidence>
<evidence type="ECO:0000313" key="3">
    <source>
        <dbReference type="Proteomes" id="UP000185151"/>
    </source>
</evidence>
<organism evidence="2 3">
    <name type="scientific">Paraburkholderia phenazinium</name>
    <dbReference type="NCBI Taxonomy" id="60549"/>
    <lineage>
        <taxon>Bacteria</taxon>
        <taxon>Pseudomonadati</taxon>
        <taxon>Pseudomonadota</taxon>
        <taxon>Betaproteobacteria</taxon>
        <taxon>Burkholderiales</taxon>
        <taxon>Burkholderiaceae</taxon>
        <taxon>Paraburkholderia</taxon>
    </lineage>
</organism>